<sequence length="46" mass="4963">TFYALGRCLCASARLNGGLRLTAGILDAVLERFGLPFRVFGAAFRT</sequence>
<name>A0A392SBF9_9FABA</name>
<proteinExistence type="predicted"/>
<feature type="non-terminal residue" evidence="1">
    <location>
        <position position="1"/>
    </location>
</feature>
<dbReference type="EMBL" id="LXQA010351528">
    <property type="protein sequence ID" value="MCI45999.1"/>
    <property type="molecule type" value="Genomic_DNA"/>
</dbReference>
<reference evidence="1 2" key="1">
    <citation type="journal article" date="2018" name="Front. Plant Sci.">
        <title>Red Clover (Trifolium pratense) and Zigzag Clover (T. medium) - A Picture of Genomic Similarities and Differences.</title>
        <authorList>
            <person name="Dluhosova J."/>
            <person name="Istvanek J."/>
            <person name="Nedelnik J."/>
            <person name="Repkova J."/>
        </authorList>
    </citation>
    <scope>NUCLEOTIDE SEQUENCE [LARGE SCALE GENOMIC DNA]</scope>
    <source>
        <strain evidence="2">cv. 10/8</strain>
        <tissue evidence="1">Leaf</tissue>
    </source>
</reference>
<dbReference type="Proteomes" id="UP000265520">
    <property type="component" value="Unassembled WGS sequence"/>
</dbReference>
<dbReference type="AlphaFoldDB" id="A0A392SBF9"/>
<evidence type="ECO:0000313" key="2">
    <source>
        <dbReference type="Proteomes" id="UP000265520"/>
    </source>
</evidence>
<organism evidence="1 2">
    <name type="scientific">Trifolium medium</name>
    <dbReference type="NCBI Taxonomy" id="97028"/>
    <lineage>
        <taxon>Eukaryota</taxon>
        <taxon>Viridiplantae</taxon>
        <taxon>Streptophyta</taxon>
        <taxon>Embryophyta</taxon>
        <taxon>Tracheophyta</taxon>
        <taxon>Spermatophyta</taxon>
        <taxon>Magnoliopsida</taxon>
        <taxon>eudicotyledons</taxon>
        <taxon>Gunneridae</taxon>
        <taxon>Pentapetalae</taxon>
        <taxon>rosids</taxon>
        <taxon>fabids</taxon>
        <taxon>Fabales</taxon>
        <taxon>Fabaceae</taxon>
        <taxon>Papilionoideae</taxon>
        <taxon>50 kb inversion clade</taxon>
        <taxon>NPAAA clade</taxon>
        <taxon>Hologalegina</taxon>
        <taxon>IRL clade</taxon>
        <taxon>Trifolieae</taxon>
        <taxon>Trifolium</taxon>
    </lineage>
</organism>
<protein>
    <submittedName>
        <fullName evidence="1">Uncharacterized protein</fullName>
    </submittedName>
</protein>
<evidence type="ECO:0000313" key="1">
    <source>
        <dbReference type="EMBL" id="MCI45999.1"/>
    </source>
</evidence>
<comment type="caution">
    <text evidence="1">The sequence shown here is derived from an EMBL/GenBank/DDBJ whole genome shotgun (WGS) entry which is preliminary data.</text>
</comment>
<keyword evidence="2" id="KW-1185">Reference proteome</keyword>
<accession>A0A392SBF9</accession>